<dbReference type="OrthoDB" id="5295469at2"/>
<reference evidence="2 3" key="1">
    <citation type="submission" date="2019-09" db="EMBL/GenBank/DDBJ databases">
        <title>Genome sequence of Rhodovastum atsumiense, a diverse member of the Acetobacteraceae family of non-sulfur purple photosynthetic bacteria.</title>
        <authorList>
            <person name="Meyer T."/>
            <person name="Kyndt J."/>
        </authorList>
    </citation>
    <scope>NUCLEOTIDE SEQUENCE [LARGE SCALE GENOMIC DNA]</scope>
    <source>
        <strain evidence="2 3">DSM 21279</strain>
    </source>
</reference>
<name>A0A5M6IPL4_9PROT</name>
<dbReference type="InterPro" id="IPR029442">
    <property type="entry name" value="GyrI-like"/>
</dbReference>
<proteinExistence type="predicted"/>
<evidence type="ECO:0000313" key="3">
    <source>
        <dbReference type="Proteomes" id="UP000325255"/>
    </source>
</evidence>
<dbReference type="Gene3D" id="3.20.80.10">
    <property type="entry name" value="Regulatory factor, effector binding domain"/>
    <property type="match status" value="1"/>
</dbReference>
<gene>
    <name evidence="2" type="ORF">F1189_20740</name>
</gene>
<organism evidence="2 3">
    <name type="scientific">Rhodovastum atsumiense</name>
    <dbReference type="NCBI Taxonomy" id="504468"/>
    <lineage>
        <taxon>Bacteria</taxon>
        <taxon>Pseudomonadati</taxon>
        <taxon>Pseudomonadota</taxon>
        <taxon>Alphaproteobacteria</taxon>
        <taxon>Acetobacterales</taxon>
        <taxon>Acetobacteraceae</taxon>
        <taxon>Rhodovastum</taxon>
    </lineage>
</organism>
<keyword evidence="3" id="KW-1185">Reference proteome</keyword>
<dbReference type="Proteomes" id="UP000325255">
    <property type="component" value="Unassembled WGS sequence"/>
</dbReference>
<feature type="domain" description="GyrI-like small molecule binding" evidence="1">
    <location>
        <begin position="67"/>
        <end position="242"/>
    </location>
</feature>
<dbReference type="EMBL" id="VWPK01000037">
    <property type="protein sequence ID" value="KAA5610166.1"/>
    <property type="molecule type" value="Genomic_DNA"/>
</dbReference>
<evidence type="ECO:0000259" key="1">
    <source>
        <dbReference type="Pfam" id="PF06445"/>
    </source>
</evidence>
<sequence length="248" mass="27621">MALVLWHGGEYRRATGLSRDRVFRRDLTGGRGCHGRTTKLREHDGRRMSGKIDLFRQHADEYLARPEPSVVEVAPASYIGIQGGGAPEDMPFQGGLAALFALAFTLKSVVREAAGYDFAVGKLEALWWTDRPGAFWQAPRSAWRWCLLIRVPDMVDQPAIEAARAHLAARRRAPDAARAARVRLEEGRCLQVLHVGPYATEPESIARLEQAATAAGMAFAGHHHEIYLSDPRRTVATKLRTILRRPVR</sequence>
<protein>
    <recommendedName>
        <fullName evidence="1">GyrI-like small molecule binding domain-containing protein</fullName>
    </recommendedName>
</protein>
<dbReference type="AlphaFoldDB" id="A0A5M6IPL4"/>
<comment type="caution">
    <text evidence="2">The sequence shown here is derived from an EMBL/GenBank/DDBJ whole genome shotgun (WGS) entry which is preliminary data.</text>
</comment>
<accession>A0A5M6IPL4</accession>
<evidence type="ECO:0000313" key="2">
    <source>
        <dbReference type="EMBL" id="KAA5610166.1"/>
    </source>
</evidence>
<dbReference type="RefSeq" id="WP_150042788.1">
    <property type="nucleotide sequence ID" value="NZ_OW485601.1"/>
</dbReference>
<dbReference type="Pfam" id="PF06445">
    <property type="entry name" value="GyrI-like"/>
    <property type="match status" value="1"/>
</dbReference>
<dbReference type="InterPro" id="IPR011256">
    <property type="entry name" value="Reg_factor_effector_dom_sf"/>
</dbReference>